<evidence type="ECO:0000256" key="1">
    <source>
        <dbReference type="ARBA" id="ARBA00006018"/>
    </source>
</evidence>
<dbReference type="EMBL" id="BAAABY010000009">
    <property type="protein sequence ID" value="GAA0448400.1"/>
    <property type="molecule type" value="Genomic_DNA"/>
</dbReference>
<dbReference type="PROSITE" id="PS01097">
    <property type="entry name" value="HUPF_HYPC"/>
    <property type="match status" value="1"/>
</dbReference>
<evidence type="ECO:0008006" key="5">
    <source>
        <dbReference type="Google" id="ProtNLM"/>
    </source>
</evidence>
<dbReference type="PANTHER" id="PTHR35177">
    <property type="entry name" value="HYDROGENASE MATURATION FACTOR HYBG"/>
    <property type="match status" value="1"/>
</dbReference>
<evidence type="ECO:0000256" key="2">
    <source>
        <dbReference type="SAM" id="MobiDB-lite"/>
    </source>
</evidence>
<accession>A0ABN0ZI08</accession>
<organism evidence="3 4">
    <name type="scientific">Streptomyces olivaceiscleroticus</name>
    <dbReference type="NCBI Taxonomy" id="68245"/>
    <lineage>
        <taxon>Bacteria</taxon>
        <taxon>Bacillati</taxon>
        <taxon>Actinomycetota</taxon>
        <taxon>Actinomycetes</taxon>
        <taxon>Kitasatosporales</taxon>
        <taxon>Streptomycetaceae</taxon>
        <taxon>Streptomyces</taxon>
    </lineage>
</organism>
<feature type="region of interest" description="Disordered" evidence="2">
    <location>
        <begin position="77"/>
        <end position="116"/>
    </location>
</feature>
<reference evidence="3 4" key="1">
    <citation type="journal article" date="2019" name="Int. J. Syst. Evol. Microbiol.">
        <title>The Global Catalogue of Microorganisms (GCM) 10K type strain sequencing project: providing services to taxonomists for standard genome sequencing and annotation.</title>
        <authorList>
            <consortium name="The Broad Institute Genomics Platform"/>
            <consortium name="The Broad Institute Genome Sequencing Center for Infectious Disease"/>
            <person name="Wu L."/>
            <person name="Ma J."/>
        </authorList>
    </citation>
    <scope>NUCLEOTIDE SEQUENCE [LARGE SCALE GENOMIC DNA]</scope>
    <source>
        <strain evidence="3 4">JCM 4805</strain>
    </source>
</reference>
<comment type="caution">
    <text evidence="3">The sequence shown here is derived from an EMBL/GenBank/DDBJ whole genome shotgun (WGS) entry which is preliminary data.</text>
</comment>
<dbReference type="Pfam" id="PF01455">
    <property type="entry name" value="HupF_HypC"/>
    <property type="match status" value="1"/>
</dbReference>
<proteinExistence type="inferred from homology"/>
<dbReference type="SUPFAM" id="SSF159127">
    <property type="entry name" value="HupF/HypC-like"/>
    <property type="match status" value="1"/>
</dbReference>
<keyword evidence="4" id="KW-1185">Reference proteome</keyword>
<dbReference type="InterPro" id="IPR001109">
    <property type="entry name" value="Hydrogenase_HupF/HypC"/>
</dbReference>
<dbReference type="InterPro" id="IPR019812">
    <property type="entry name" value="Hydgase_assmbl_chp_CS"/>
</dbReference>
<dbReference type="NCBIfam" id="TIGR00074">
    <property type="entry name" value="hypC_hupF"/>
    <property type="match status" value="1"/>
</dbReference>
<sequence>MCLGIPGRVLSVHDVAGLRMATVDFGGVRREVCLEYTPGASVDEYVIVHVGFAITTVDEQEAQRTLDVLRAMGDAVAGELGEPLPPGDDARLPPSRGAASSDPVPTARPEEGRSAP</sequence>
<protein>
    <recommendedName>
        <fullName evidence="5">Hydrogenase assembly protein HypC</fullName>
    </recommendedName>
</protein>
<evidence type="ECO:0000313" key="3">
    <source>
        <dbReference type="EMBL" id="GAA0448400.1"/>
    </source>
</evidence>
<dbReference type="RefSeq" id="WP_346093359.1">
    <property type="nucleotide sequence ID" value="NZ_BAAABY010000009.1"/>
</dbReference>
<gene>
    <name evidence="3" type="ORF">GCM10010361_10430</name>
</gene>
<dbReference type="PANTHER" id="PTHR35177:SF2">
    <property type="entry name" value="HYDROGENASE MATURATION FACTOR HYBG"/>
    <property type="match status" value="1"/>
</dbReference>
<comment type="similarity">
    <text evidence="1">Belongs to the HupF/HypC family.</text>
</comment>
<dbReference type="PRINTS" id="PR00445">
    <property type="entry name" value="HUPFHYPC"/>
</dbReference>
<evidence type="ECO:0000313" key="4">
    <source>
        <dbReference type="Proteomes" id="UP001500909"/>
    </source>
</evidence>
<dbReference type="Gene3D" id="2.30.30.140">
    <property type="match status" value="1"/>
</dbReference>
<dbReference type="Proteomes" id="UP001500909">
    <property type="component" value="Unassembled WGS sequence"/>
</dbReference>
<name>A0ABN0ZI08_9ACTN</name>